<sequence length="371" mass="43212">MTKKILFFLLLFCSISFSQNPKLSPSTEVSIFTCGRGDQLYSTFGHTALRIKDTENQLDVVYNYGTFDFRTENFYLKFVKGDLQYFMTATSVEDFVMEYQMDEREVIEQKLNLPLEKKQQLFDNLNANLFSTEKYYTYKFIDKNCTTMVADKINGIFDTKLIKKVDDKSITYRELLYPYFDDYFWYKLGINIIFGAKTDAKAEKLFLPVELLNSLDQVKVNGKPLVSEKKVIVNGSEKSVSFSFFNSIFVIIAALLLIIVINKQFLFLSYLFVCGFLGIFLCLVGLYSQHQEVLWNYNALLFSPLLVILPFIKNKFLDKIVLLNLFLLLIYIIVMITRPYLVIMLPFILTNIYILLKLKKKGQKNLLTSVE</sequence>
<feature type="chain" id="PRO_5047211273" evidence="2">
    <location>
        <begin position="19"/>
        <end position="371"/>
    </location>
</feature>
<evidence type="ECO:0000256" key="1">
    <source>
        <dbReference type="SAM" id="Phobius"/>
    </source>
</evidence>
<gene>
    <name evidence="4" type="ORF">H9X54_007945</name>
</gene>
<feature type="transmembrane region" description="Helical" evidence="1">
    <location>
        <begin position="267"/>
        <end position="287"/>
    </location>
</feature>
<name>A0ABS2CWB0_9FLAO</name>
<protein>
    <submittedName>
        <fullName evidence="4">DUF4105 domain-containing protein</fullName>
    </submittedName>
</protein>
<dbReference type="EMBL" id="JACSOD020000472">
    <property type="protein sequence ID" value="MBM6499232.1"/>
    <property type="molecule type" value="Genomic_DNA"/>
</dbReference>
<dbReference type="InterPro" id="IPR025178">
    <property type="entry name" value="Lnb_N"/>
</dbReference>
<feature type="domain" description="Lnb N-terminal periplasmic" evidence="3">
    <location>
        <begin position="27"/>
        <end position="174"/>
    </location>
</feature>
<keyword evidence="1" id="KW-1133">Transmembrane helix</keyword>
<evidence type="ECO:0000256" key="2">
    <source>
        <dbReference type="SAM" id="SignalP"/>
    </source>
</evidence>
<keyword evidence="1" id="KW-0472">Membrane</keyword>
<evidence type="ECO:0000313" key="4">
    <source>
        <dbReference type="EMBL" id="MBM6499232.1"/>
    </source>
</evidence>
<organism evidence="4 5">
    <name type="scientific">Flavobacterium macrobrachii</name>
    <dbReference type="NCBI Taxonomy" id="591204"/>
    <lineage>
        <taxon>Bacteria</taxon>
        <taxon>Pseudomonadati</taxon>
        <taxon>Bacteroidota</taxon>
        <taxon>Flavobacteriia</taxon>
        <taxon>Flavobacteriales</taxon>
        <taxon>Flavobacteriaceae</taxon>
        <taxon>Flavobacterium</taxon>
    </lineage>
</organism>
<evidence type="ECO:0000259" key="3">
    <source>
        <dbReference type="Pfam" id="PF13387"/>
    </source>
</evidence>
<accession>A0ABS2CWB0</accession>
<proteinExistence type="predicted"/>
<keyword evidence="2" id="KW-0732">Signal</keyword>
<dbReference type="RefSeq" id="WP_187657756.1">
    <property type="nucleotide sequence ID" value="NZ_JACSOD020000472.1"/>
</dbReference>
<dbReference type="Proteomes" id="UP000759529">
    <property type="component" value="Unassembled WGS sequence"/>
</dbReference>
<reference evidence="4 5" key="1">
    <citation type="submission" date="2021-02" db="EMBL/GenBank/DDBJ databases">
        <authorList>
            <person name="Jung H.S."/>
            <person name="Chun B.H."/>
            <person name="Jeon C.O."/>
        </authorList>
    </citation>
    <scope>NUCLEOTIDE SEQUENCE [LARGE SCALE GENOMIC DNA]</scope>
    <source>
        <strain evidence="4 5">LMG 25203</strain>
    </source>
</reference>
<feature type="transmembrane region" description="Helical" evidence="1">
    <location>
        <begin position="293"/>
        <end position="309"/>
    </location>
</feature>
<evidence type="ECO:0000313" key="5">
    <source>
        <dbReference type="Proteomes" id="UP000759529"/>
    </source>
</evidence>
<comment type="caution">
    <text evidence="4">The sequence shown here is derived from an EMBL/GenBank/DDBJ whole genome shotgun (WGS) entry which is preliminary data.</text>
</comment>
<keyword evidence="1" id="KW-0812">Transmembrane</keyword>
<feature type="signal peptide" evidence="2">
    <location>
        <begin position="1"/>
        <end position="18"/>
    </location>
</feature>
<dbReference type="Pfam" id="PF13387">
    <property type="entry name" value="Lnb_N"/>
    <property type="match status" value="1"/>
</dbReference>
<keyword evidence="5" id="KW-1185">Reference proteome</keyword>
<feature type="transmembrane region" description="Helical" evidence="1">
    <location>
        <begin position="240"/>
        <end position="260"/>
    </location>
</feature>